<feature type="domain" description="Homeobox" evidence="9">
    <location>
        <begin position="323"/>
        <end position="383"/>
    </location>
</feature>
<evidence type="ECO:0000313" key="11">
    <source>
        <dbReference type="Proteomes" id="UP000675881"/>
    </source>
</evidence>
<dbReference type="CDD" id="cd00086">
    <property type="entry name" value="homeodomain"/>
    <property type="match status" value="1"/>
</dbReference>
<evidence type="ECO:0000256" key="5">
    <source>
        <dbReference type="ARBA" id="ARBA00023242"/>
    </source>
</evidence>
<keyword evidence="3 6" id="KW-0238">DNA-binding</keyword>
<dbReference type="InterPro" id="IPR017970">
    <property type="entry name" value="Homeobox_CS"/>
</dbReference>
<dbReference type="PANTHER" id="PTHR24339">
    <property type="entry name" value="HOMEOBOX PROTEIN EMX-RELATED"/>
    <property type="match status" value="1"/>
</dbReference>
<evidence type="ECO:0000256" key="3">
    <source>
        <dbReference type="ARBA" id="ARBA00023125"/>
    </source>
</evidence>
<keyword evidence="11" id="KW-1185">Reference proteome</keyword>
<dbReference type="PROSITE" id="PS50071">
    <property type="entry name" value="HOMEOBOX_2"/>
    <property type="match status" value="1"/>
</dbReference>
<name>A0A7R8HD49_LEPSM</name>
<comment type="similarity">
    <text evidence="2">Belongs to the EMX homeobox family.</text>
</comment>
<comment type="subcellular location">
    <subcellularLocation>
        <location evidence="1 6 7">Nucleus</location>
    </subcellularLocation>
</comment>
<dbReference type="GO" id="GO:0007420">
    <property type="term" value="P:brain development"/>
    <property type="evidence" value="ECO:0007669"/>
    <property type="project" value="TreeGrafter"/>
</dbReference>
<feature type="compositionally biased region" description="Basic residues" evidence="8">
    <location>
        <begin position="425"/>
        <end position="434"/>
    </location>
</feature>
<evidence type="ECO:0000256" key="6">
    <source>
        <dbReference type="PROSITE-ProRule" id="PRU00108"/>
    </source>
</evidence>
<dbReference type="InterPro" id="IPR020479">
    <property type="entry name" value="HD_metazoa"/>
</dbReference>
<dbReference type="GO" id="GO:0005634">
    <property type="term" value="C:nucleus"/>
    <property type="evidence" value="ECO:0007669"/>
    <property type="project" value="UniProtKB-SubCell"/>
</dbReference>
<dbReference type="PANTHER" id="PTHR24339:SF28">
    <property type="entry name" value="E5-RELATED"/>
    <property type="match status" value="1"/>
</dbReference>
<evidence type="ECO:0000256" key="1">
    <source>
        <dbReference type="ARBA" id="ARBA00004123"/>
    </source>
</evidence>
<dbReference type="SMART" id="SM00389">
    <property type="entry name" value="HOX"/>
    <property type="match status" value="1"/>
</dbReference>
<dbReference type="InterPro" id="IPR050877">
    <property type="entry name" value="EMX-VAX-Noto_Homeobox_TFs"/>
</dbReference>
<dbReference type="InterPro" id="IPR001356">
    <property type="entry name" value="HD"/>
</dbReference>
<dbReference type="Pfam" id="PF00046">
    <property type="entry name" value="Homeodomain"/>
    <property type="match status" value="1"/>
</dbReference>
<feature type="compositionally biased region" description="Low complexity" evidence="8">
    <location>
        <begin position="217"/>
        <end position="247"/>
    </location>
</feature>
<evidence type="ECO:0000256" key="4">
    <source>
        <dbReference type="ARBA" id="ARBA00023155"/>
    </source>
</evidence>
<feature type="DNA-binding region" description="Homeobox" evidence="6">
    <location>
        <begin position="325"/>
        <end position="384"/>
    </location>
</feature>
<dbReference type="InterPro" id="IPR000047">
    <property type="entry name" value="HTH_motif"/>
</dbReference>
<evidence type="ECO:0000259" key="9">
    <source>
        <dbReference type="PROSITE" id="PS50071"/>
    </source>
</evidence>
<dbReference type="PRINTS" id="PR00031">
    <property type="entry name" value="HTHREPRESSR"/>
</dbReference>
<protein>
    <submittedName>
        <fullName evidence="10">EMX</fullName>
    </submittedName>
</protein>
<organism evidence="10 11">
    <name type="scientific">Lepeophtheirus salmonis</name>
    <name type="common">Salmon louse</name>
    <name type="synonym">Caligus salmonis</name>
    <dbReference type="NCBI Taxonomy" id="72036"/>
    <lineage>
        <taxon>Eukaryota</taxon>
        <taxon>Metazoa</taxon>
        <taxon>Ecdysozoa</taxon>
        <taxon>Arthropoda</taxon>
        <taxon>Crustacea</taxon>
        <taxon>Multicrustacea</taxon>
        <taxon>Hexanauplia</taxon>
        <taxon>Copepoda</taxon>
        <taxon>Siphonostomatoida</taxon>
        <taxon>Caligidae</taxon>
        <taxon>Lepeophtheirus</taxon>
    </lineage>
</organism>
<evidence type="ECO:0000256" key="8">
    <source>
        <dbReference type="SAM" id="MobiDB-lite"/>
    </source>
</evidence>
<evidence type="ECO:0000256" key="7">
    <source>
        <dbReference type="RuleBase" id="RU000682"/>
    </source>
</evidence>
<reference evidence="10" key="1">
    <citation type="submission" date="2021-02" db="EMBL/GenBank/DDBJ databases">
        <authorList>
            <person name="Bekaert M."/>
        </authorList>
    </citation>
    <scope>NUCLEOTIDE SEQUENCE</scope>
    <source>
        <strain evidence="10">IoA-00</strain>
    </source>
</reference>
<dbReference type="OrthoDB" id="6159439at2759"/>
<sequence length="459" mass="48804">MVVEDKEELGISESSGVTDKRMTLASAESMSLLPPPPNTTSSPSSVASKSGNKLGFSIDSIVGSSHHHNIPSDGNSSPDSNAAAHLGHSHFHHPTDLSSSRSVAESDGGVSPPPTTVAAFSFAAARAAAAAVAAAHVSRRSSSPTRSSSPASPPMRSTPGSPPPLSPPLIRPIPTSAQSYLDQIASLKAFYDQSHHNFAQAQQQLVKGPPSSPPEGIPSSVMSSSSSTCSTTTSAPSSTSPAPTSHLPHTHPPPGGMVGAPGMMGLPRPPHGLPPSGLPPVFLGAAGAMHHQIPREYPLYPWFISRHRFPGGPHLPEFLLPFRKPKRIRTAFSPSQLLKLEQAFEKNQYVVGAERKELAKHLNLSETQVKVWFQNRRTKHKREQQEQEQSSQIQHNKSSGGSGGGNGPPSSESTYHHHGSSAPNQHHHTSVHHPFHMDTSLTTYEEDDLSDGEEIDCDT</sequence>
<proteinExistence type="inferred from homology"/>
<dbReference type="AlphaFoldDB" id="A0A7R8HD49"/>
<dbReference type="PRINTS" id="PR00024">
    <property type="entry name" value="HOMEOBOX"/>
</dbReference>
<accession>A0A7R8HD49</accession>
<dbReference type="InterPro" id="IPR009057">
    <property type="entry name" value="Homeodomain-like_sf"/>
</dbReference>
<feature type="compositionally biased region" description="Acidic residues" evidence="8">
    <location>
        <begin position="444"/>
        <end position="459"/>
    </location>
</feature>
<dbReference type="Proteomes" id="UP000675881">
    <property type="component" value="Chromosome 8"/>
</dbReference>
<dbReference type="PROSITE" id="PS00027">
    <property type="entry name" value="HOMEOBOX_1"/>
    <property type="match status" value="1"/>
</dbReference>
<gene>
    <name evidence="10" type="ORF">LSAA_13990</name>
</gene>
<feature type="region of interest" description="Disordered" evidence="8">
    <location>
        <begin position="1"/>
        <end position="116"/>
    </location>
</feature>
<feature type="region of interest" description="Disordered" evidence="8">
    <location>
        <begin position="202"/>
        <end position="272"/>
    </location>
</feature>
<dbReference type="FunFam" id="1.10.10.60:FF:000081">
    <property type="entry name" value="Empty spiracles homeobox 2"/>
    <property type="match status" value="1"/>
</dbReference>
<feature type="compositionally biased region" description="Low complexity" evidence="8">
    <location>
        <begin position="133"/>
        <end position="159"/>
    </location>
</feature>
<keyword evidence="5 6" id="KW-0539">Nucleus</keyword>
<dbReference type="GO" id="GO:0000981">
    <property type="term" value="F:DNA-binding transcription factor activity, RNA polymerase II-specific"/>
    <property type="evidence" value="ECO:0007669"/>
    <property type="project" value="InterPro"/>
</dbReference>
<dbReference type="Gene3D" id="1.10.10.60">
    <property type="entry name" value="Homeodomain-like"/>
    <property type="match status" value="1"/>
</dbReference>
<dbReference type="GO" id="GO:0000978">
    <property type="term" value="F:RNA polymerase II cis-regulatory region sequence-specific DNA binding"/>
    <property type="evidence" value="ECO:0007669"/>
    <property type="project" value="TreeGrafter"/>
</dbReference>
<dbReference type="SUPFAM" id="SSF46689">
    <property type="entry name" value="Homeodomain-like"/>
    <property type="match status" value="1"/>
</dbReference>
<evidence type="ECO:0000256" key="2">
    <source>
        <dbReference type="ARBA" id="ARBA00007397"/>
    </source>
</evidence>
<feature type="region of interest" description="Disordered" evidence="8">
    <location>
        <begin position="376"/>
        <end position="459"/>
    </location>
</feature>
<feature type="compositionally biased region" description="Pro residues" evidence="8">
    <location>
        <begin position="160"/>
        <end position="171"/>
    </location>
</feature>
<feature type="region of interest" description="Disordered" evidence="8">
    <location>
        <begin position="133"/>
        <end position="173"/>
    </location>
</feature>
<keyword evidence="4 6" id="KW-0371">Homeobox</keyword>
<evidence type="ECO:0000313" key="10">
    <source>
        <dbReference type="EMBL" id="CAF3016312.1"/>
    </source>
</evidence>
<dbReference type="GO" id="GO:0030182">
    <property type="term" value="P:neuron differentiation"/>
    <property type="evidence" value="ECO:0007669"/>
    <property type="project" value="TreeGrafter"/>
</dbReference>
<dbReference type="EMBL" id="HG994587">
    <property type="protein sequence ID" value="CAF3016312.1"/>
    <property type="molecule type" value="Genomic_DNA"/>
</dbReference>